<organism evidence="11 12">
    <name type="scientific">Kwoniella heveanensis BCC8398</name>
    <dbReference type="NCBI Taxonomy" id="1296120"/>
    <lineage>
        <taxon>Eukaryota</taxon>
        <taxon>Fungi</taxon>
        <taxon>Dikarya</taxon>
        <taxon>Basidiomycota</taxon>
        <taxon>Agaricomycotina</taxon>
        <taxon>Tremellomycetes</taxon>
        <taxon>Tremellales</taxon>
        <taxon>Cryptococcaceae</taxon>
        <taxon>Kwoniella</taxon>
    </lineage>
</organism>
<proteinExistence type="inferred from homology"/>
<dbReference type="AlphaFoldDB" id="A0A1B9GWQ0"/>
<dbReference type="InterPro" id="IPR039999">
    <property type="entry name" value="LYAR"/>
</dbReference>
<comment type="similarity">
    <text evidence="7">Belongs to the UPF0743 family.</text>
</comment>
<keyword evidence="12" id="KW-1185">Reference proteome</keyword>
<dbReference type="EMBL" id="KI669499">
    <property type="protein sequence ID" value="OCF35456.1"/>
    <property type="molecule type" value="Genomic_DNA"/>
</dbReference>
<dbReference type="PANTHER" id="PTHR13100:SF10">
    <property type="entry name" value="CELL GROWTH-REGULATING NUCLEOLAR PROTEIN"/>
    <property type="match status" value="1"/>
</dbReference>
<keyword evidence="3" id="KW-0677">Repeat</keyword>
<feature type="compositionally biased region" description="Basic and acidic residues" evidence="9">
    <location>
        <begin position="247"/>
        <end position="258"/>
    </location>
</feature>
<keyword evidence="5" id="KW-0862">Zinc</keyword>
<evidence type="ECO:0000313" key="11">
    <source>
        <dbReference type="EMBL" id="OCF35456.1"/>
    </source>
</evidence>
<sequence>MVSFQCDGCADTVKKPKLDQHRSRCHSSFTCLDCSTTFRNPSEYKGHTTCVSEAEKYQGALYRGPKKGQNGAQSESQTPAAVSSPAPPSAPTPADSSSSIHPSRLGQMNSTAPHYENSNNGFTGRGRGGARGGRGGRGGYQRGGFGGGGGGYAQVEKSYATSENKFAPPEGMRSWGGSPAAQTPAEIALEQNGNAPVSSSATATAMTTGEPEKKKNKRKGDKGGTGAKANSKNPRSDVVETTAVTEEEPKNKKRKFEESGTTPATVAAETVNGDPAEAVSSKTLKRLKKRFGKLEEKSNDMSLGDWIEALGKDKEKSVESAEILKAIKVCRKDGSFVLSL</sequence>
<dbReference type="Proteomes" id="UP000092666">
    <property type="component" value="Unassembled WGS sequence"/>
</dbReference>
<dbReference type="Pfam" id="PF08790">
    <property type="entry name" value="zf-LYAR"/>
    <property type="match status" value="1"/>
</dbReference>
<comment type="subcellular location">
    <subcellularLocation>
        <location evidence="1">Nucleus</location>
    </subcellularLocation>
</comment>
<keyword evidence="6" id="KW-0539">Nucleus</keyword>
<dbReference type="STRING" id="1296120.A0A1B9GWQ0"/>
<dbReference type="GO" id="GO:0005730">
    <property type="term" value="C:nucleolus"/>
    <property type="evidence" value="ECO:0007669"/>
    <property type="project" value="TreeGrafter"/>
</dbReference>
<feature type="domain" description="Zinc finger C2H2 LYAR-type" evidence="10">
    <location>
        <begin position="29"/>
        <end position="57"/>
    </location>
</feature>
<evidence type="ECO:0000256" key="5">
    <source>
        <dbReference type="ARBA" id="ARBA00022833"/>
    </source>
</evidence>
<evidence type="ECO:0000313" key="12">
    <source>
        <dbReference type="Proteomes" id="UP000092666"/>
    </source>
</evidence>
<dbReference type="GO" id="GO:0006364">
    <property type="term" value="P:rRNA processing"/>
    <property type="evidence" value="ECO:0007669"/>
    <property type="project" value="TreeGrafter"/>
</dbReference>
<dbReference type="PROSITE" id="PS51804">
    <property type="entry name" value="ZF_C2HC_LYAR"/>
    <property type="match status" value="1"/>
</dbReference>
<name>A0A1B9GWQ0_9TREE</name>
<evidence type="ECO:0000256" key="9">
    <source>
        <dbReference type="SAM" id="MobiDB-lite"/>
    </source>
</evidence>
<dbReference type="FunFam" id="3.30.1490.490:FF:000001">
    <property type="entry name" value="cell growth-regulating nucleolar protein-like"/>
    <property type="match status" value="1"/>
</dbReference>
<reference evidence="12" key="2">
    <citation type="submission" date="2013-12" db="EMBL/GenBank/DDBJ databases">
        <title>Evolution of pathogenesis and genome organization in the Tremellales.</title>
        <authorList>
            <person name="Cuomo C."/>
            <person name="Litvintseva A."/>
            <person name="Heitman J."/>
            <person name="Chen Y."/>
            <person name="Sun S."/>
            <person name="Springer D."/>
            <person name="Dromer F."/>
            <person name="Young S."/>
            <person name="Zeng Q."/>
            <person name="Chapman S."/>
            <person name="Gujja S."/>
            <person name="Saif S."/>
            <person name="Birren B."/>
        </authorList>
    </citation>
    <scope>NUCLEOTIDE SEQUENCE [LARGE SCALE GENOMIC DNA]</scope>
    <source>
        <strain evidence="12">BCC8398</strain>
    </source>
</reference>
<dbReference type="SUPFAM" id="SSF57667">
    <property type="entry name" value="beta-beta-alpha zinc fingers"/>
    <property type="match status" value="2"/>
</dbReference>
<keyword evidence="2" id="KW-0479">Metal-binding</keyword>
<dbReference type="InterPro" id="IPR014898">
    <property type="entry name" value="Znf_C2H2_LYAR"/>
</dbReference>
<evidence type="ECO:0000256" key="7">
    <source>
        <dbReference type="ARBA" id="ARBA00061084"/>
    </source>
</evidence>
<accession>A0A1B9GWQ0</accession>
<protein>
    <recommendedName>
        <fullName evidence="10">Zinc finger C2H2 LYAR-type domain-containing protein</fullName>
    </recommendedName>
</protein>
<dbReference type="GO" id="GO:0008270">
    <property type="term" value="F:zinc ion binding"/>
    <property type="evidence" value="ECO:0007669"/>
    <property type="project" value="UniProtKB-KW"/>
</dbReference>
<dbReference type="Gene3D" id="3.30.1490.490">
    <property type="match status" value="1"/>
</dbReference>
<feature type="region of interest" description="Disordered" evidence="9">
    <location>
        <begin position="61"/>
        <end position="274"/>
    </location>
</feature>
<feature type="compositionally biased region" description="Gly residues" evidence="9">
    <location>
        <begin position="123"/>
        <end position="152"/>
    </location>
</feature>
<feature type="compositionally biased region" description="Low complexity" evidence="9">
    <location>
        <begin position="198"/>
        <end position="208"/>
    </location>
</feature>
<evidence type="ECO:0000256" key="8">
    <source>
        <dbReference type="PROSITE-ProRule" id="PRU01145"/>
    </source>
</evidence>
<evidence type="ECO:0000256" key="1">
    <source>
        <dbReference type="ARBA" id="ARBA00004123"/>
    </source>
</evidence>
<dbReference type="GO" id="GO:0003677">
    <property type="term" value="F:DNA binding"/>
    <property type="evidence" value="ECO:0007669"/>
    <property type="project" value="InterPro"/>
</dbReference>
<evidence type="ECO:0000256" key="6">
    <source>
        <dbReference type="ARBA" id="ARBA00023242"/>
    </source>
</evidence>
<keyword evidence="4 8" id="KW-0863">Zinc-finger</keyword>
<evidence type="ECO:0000259" key="10">
    <source>
        <dbReference type="Pfam" id="PF08790"/>
    </source>
</evidence>
<reference evidence="11 12" key="1">
    <citation type="submission" date="2013-07" db="EMBL/GenBank/DDBJ databases">
        <title>The Genome Sequence of Cryptococcus heveanensis BCC8398.</title>
        <authorList>
            <consortium name="The Broad Institute Genome Sequencing Platform"/>
            <person name="Cuomo C."/>
            <person name="Litvintseva A."/>
            <person name="Chen Y."/>
            <person name="Heitman J."/>
            <person name="Sun S."/>
            <person name="Springer D."/>
            <person name="Dromer F."/>
            <person name="Young S.K."/>
            <person name="Zeng Q."/>
            <person name="Gargeya S."/>
            <person name="Fitzgerald M."/>
            <person name="Abouelleil A."/>
            <person name="Alvarado L."/>
            <person name="Berlin A.M."/>
            <person name="Chapman S.B."/>
            <person name="Dewar J."/>
            <person name="Goldberg J."/>
            <person name="Griggs A."/>
            <person name="Gujja S."/>
            <person name="Hansen M."/>
            <person name="Howarth C."/>
            <person name="Imamovic A."/>
            <person name="Larimer J."/>
            <person name="McCowan C."/>
            <person name="Murphy C."/>
            <person name="Pearson M."/>
            <person name="Priest M."/>
            <person name="Roberts A."/>
            <person name="Saif S."/>
            <person name="Shea T."/>
            <person name="Sykes S."/>
            <person name="Wortman J."/>
            <person name="Nusbaum C."/>
            <person name="Birren B."/>
        </authorList>
    </citation>
    <scope>NUCLEOTIDE SEQUENCE [LARGE SCALE GENOMIC DNA]</scope>
    <source>
        <strain evidence="11 12">BCC8398</strain>
    </source>
</reference>
<evidence type="ECO:0000256" key="3">
    <source>
        <dbReference type="ARBA" id="ARBA00022737"/>
    </source>
</evidence>
<dbReference type="GO" id="GO:0000122">
    <property type="term" value="P:negative regulation of transcription by RNA polymerase II"/>
    <property type="evidence" value="ECO:0007669"/>
    <property type="project" value="TreeGrafter"/>
</dbReference>
<dbReference type="PANTHER" id="PTHR13100">
    <property type="entry name" value="CELL GROWTH-REGULATING NUCLEOLAR PROTEIN LYAR"/>
    <property type="match status" value="1"/>
</dbReference>
<evidence type="ECO:0000256" key="2">
    <source>
        <dbReference type="ARBA" id="ARBA00022723"/>
    </source>
</evidence>
<dbReference type="OrthoDB" id="21474at2759"/>
<feature type="compositionally biased region" description="Polar residues" evidence="9">
    <location>
        <begin position="106"/>
        <end position="120"/>
    </location>
</feature>
<dbReference type="InterPro" id="IPR036236">
    <property type="entry name" value="Znf_C2H2_sf"/>
</dbReference>
<gene>
    <name evidence="11" type="ORF">I316_03008</name>
</gene>
<evidence type="ECO:0000256" key="4">
    <source>
        <dbReference type="ARBA" id="ARBA00022771"/>
    </source>
</evidence>